<dbReference type="Pfam" id="PF02931">
    <property type="entry name" value="Neur_chan_LBD"/>
    <property type="match status" value="2"/>
</dbReference>
<dbReference type="InterPro" id="IPR006201">
    <property type="entry name" value="Neur_channel"/>
</dbReference>
<name>A0AAE9FD20_CAEBR</name>
<evidence type="ECO:0000313" key="8">
    <source>
        <dbReference type="Proteomes" id="UP000829354"/>
    </source>
</evidence>
<feature type="transmembrane region" description="Helical" evidence="5">
    <location>
        <begin position="654"/>
        <end position="675"/>
    </location>
</feature>
<dbReference type="CDD" id="cd18989">
    <property type="entry name" value="LGIC_ECD_cation"/>
    <property type="match status" value="2"/>
</dbReference>
<dbReference type="GO" id="GO:0005230">
    <property type="term" value="F:extracellular ligand-gated monoatomic ion channel activity"/>
    <property type="evidence" value="ECO:0007669"/>
    <property type="project" value="InterPro"/>
</dbReference>
<evidence type="ECO:0000256" key="3">
    <source>
        <dbReference type="ARBA" id="ARBA00022989"/>
    </source>
</evidence>
<dbReference type="FunFam" id="2.70.170.10:FF:000027">
    <property type="entry name" value="Ligand-Gated ion Channel"/>
    <property type="match status" value="2"/>
</dbReference>
<dbReference type="SUPFAM" id="SSF90112">
    <property type="entry name" value="Neurotransmitter-gated ion-channel transmembrane pore"/>
    <property type="match status" value="2"/>
</dbReference>
<organism evidence="7 8">
    <name type="scientific">Caenorhabditis briggsae</name>
    <dbReference type="NCBI Taxonomy" id="6238"/>
    <lineage>
        <taxon>Eukaryota</taxon>
        <taxon>Metazoa</taxon>
        <taxon>Ecdysozoa</taxon>
        <taxon>Nematoda</taxon>
        <taxon>Chromadorea</taxon>
        <taxon>Rhabditida</taxon>
        <taxon>Rhabditina</taxon>
        <taxon>Rhabditomorpha</taxon>
        <taxon>Rhabditoidea</taxon>
        <taxon>Rhabditidae</taxon>
        <taxon>Peloderinae</taxon>
        <taxon>Caenorhabditis</taxon>
    </lineage>
</organism>
<sequence>MFFLTISILVCFHEINGFYYNPDFYVPKWKEFLEHQENLTETLFKNYDPGISPIYTIFDRFKPIGYDPEGPSRWNYSVFLYYLKLVEVQEPQEKVSVVLEIMEGWFDPRLSWDPASHGNISSIYTRQDKIWSPTLTSFGVDDIIDFRDPDFRIANVDFAGTISNYVSVRVSANCRMDVSLFPFDTQKCQIYFCLPLFNIKQVEISNEIYEGLVRKNVISEMGNSEWTMINLTNRVDTVAYDDNFGNMDLAVFEITIRRNPLYYIYMIVFPSFIINVISIIGVFLKNADKMSKLNVGLTNIMTMTFILGVMADKIPRTGIIPLLGIYIIINLVIMVLAIAVVTVITEFREWAVPRLKLKRGSVSRKLEIFLGSPLEYTCAILLELLTTANFFVMIGFCYLVLFNLKAVFCFYENKSYYVAEWNDFLNHQQRLMSDLFQNYDSTVAPVYTKLDITKPIGYNPLAPTRFNYTVYLYYLKLVEVIEPEEKVSVVLEMAEYWYDPRLAWDASSYGEIQMLHLRQDRVWSPTIASFRINEIADFRDQDFRMVCVENTGHVYTSLTLKVSLNCPMNVGRFPYDSQTCVIQFCMPLFFMQHVELFNSIYQGILNRTIWEKMGNSEWDLVNLTNRVELLSYNDGVGDMQLATFEIKIQRNPMYYIYMIVFPSFIINALSIIGVFMRKTDKMSKLNVGLTNIMTMTFILGVMADKIPKTGSIPLLGIYIIINLFIMIFAVGITSILAELQKWAIPKLKAKKSRLNRKLEYILGDPLETICMTVLEFVNLGNFFVMIGFWISDSD</sequence>
<dbReference type="InterPro" id="IPR006202">
    <property type="entry name" value="Neur_chan_lig-bd"/>
</dbReference>
<keyword evidence="5" id="KW-0732">Signal</keyword>
<evidence type="ECO:0000256" key="5">
    <source>
        <dbReference type="RuleBase" id="RU000687"/>
    </source>
</evidence>
<evidence type="ECO:0000313" key="7">
    <source>
        <dbReference type="EMBL" id="UMM39195.1"/>
    </source>
</evidence>
<evidence type="ECO:0000259" key="6">
    <source>
        <dbReference type="Pfam" id="PF02931"/>
    </source>
</evidence>
<dbReference type="AlphaFoldDB" id="A0AAE9FD20"/>
<dbReference type="Proteomes" id="UP000829354">
    <property type="component" value="Chromosome X"/>
</dbReference>
<dbReference type="GO" id="GO:0016020">
    <property type="term" value="C:membrane"/>
    <property type="evidence" value="ECO:0007669"/>
    <property type="project" value="UniProtKB-SubCell"/>
</dbReference>
<keyword evidence="2 5" id="KW-0812">Transmembrane</keyword>
<feature type="domain" description="Neurotransmitter-gated ion-channel ligand-binding" evidence="6">
    <location>
        <begin position="428"/>
        <end position="652"/>
    </location>
</feature>
<protein>
    <recommendedName>
        <fullName evidence="6">Neurotransmitter-gated ion-channel ligand-binding domain-containing protein</fullName>
    </recommendedName>
</protein>
<feature type="domain" description="Neurotransmitter-gated ion-channel ligand-binding" evidence="6">
    <location>
        <begin position="39"/>
        <end position="260"/>
    </location>
</feature>
<dbReference type="CDD" id="cd19051">
    <property type="entry name" value="LGIC_TM_cation"/>
    <property type="match status" value="2"/>
</dbReference>
<comment type="similarity">
    <text evidence="5">Belongs to the ligand-gated ion channel (TC 1.A.9) family.</text>
</comment>
<dbReference type="GO" id="GO:0004888">
    <property type="term" value="F:transmembrane signaling receptor activity"/>
    <property type="evidence" value="ECO:0007669"/>
    <property type="project" value="InterPro"/>
</dbReference>
<dbReference type="InterPro" id="IPR036734">
    <property type="entry name" value="Neur_chan_lig-bd_sf"/>
</dbReference>
<dbReference type="Gene3D" id="1.20.58.390">
    <property type="entry name" value="Neurotransmitter-gated ion-channel transmembrane domain"/>
    <property type="match status" value="2"/>
</dbReference>
<evidence type="ECO:0000256" key="2">
    <source>
        <dbReference type="ARBA" id="ARBA00022692"/>
    </source>
</evidence>
<keyword evidence="5" id="KW-0406">Ion transport</keyword>
<gene>
    <name evidence="7" type="ORF">L5515_016359</name>
</gene>
<feature type="transmembrane region" description="Helical" evidence="5">
    <location>
        <begin position="323"/>
        <end position="347"/>
    </location>
</feature>
<keyword evidence="4 5" id="KW-0472">Membrane</keyword>
<reference evidence="7 8" key="1">
    <citation type="submission" date="2022-04" db="EMBL/GenBank/DDBJ databases">
        <title>Chromosome-level reference genomes for two strains of Caenorhabditis briggsae: an improved platform for comparative genomics.</title>
        <authorList>
            <person name="Stevens L."/>
            <person name="Andersen E."/>
        </authorList>
    </citation>
    <scope>NUCLEOTIDE SEQUENCE [LARGE SCALE GENOMIC DNA]</scope>
    <source>
        <strain evidence="7">VX34</strain>
        <tissue evidence="7">Whole-organism</tissue>
    </source>
</reference>
<evidence type="ECO:0000256" key="4">
    <source>
        <dbReference type="ARBA" id="ARBA00023136"/>
    </source>
</evidence>
<dbReference type="InterPro" id="IPR018000">
    <property type="entry name" value="Neurotransmitter_ion_chnl_CS"/>
</dbReference>
<accession>A0AAE9FD20</accession>
<dbReference type="SUPFAM" id="SSF63712">
    <property type="entry name" value="Nicotinic receptor ligand binding domain-like"/>
    <property type="match status" value="2"/>
</dbReference>
<dbReference type="Gene3D" id="2.70.170.10">
    <property type="entry name" value="Neurotransmitter-gated ion-channel ligand-binding domain"/>
    <property type="match status" value="2"/>
</dbReference>
<feature type="transmembrane region" description="Helical" evidence="5">
    <location>
        <begin position="715"/>
        <end position="739"/>
    </location>
</feature>
<dbReference type="FunFam" id="1.20.58.390:FF:000060">
    <property type="entry name" value="Ligand-Gated ion Channel"/>
    <property type="match status" value="1"/>
</dbReference>
<dbReference type="PANTHER" id="PTHR18945">
    <property type="entry name" value="NEUROTRANSMITTER GATED ION CHANNEL"/>
    <property type="match status" value="1"/>
</dbReference>
<keyword evidence="3 5" id="KW-1133">Transmembrane helix</keyword>
<dbReference type="EMBL" id="CP092625">
    <property type="protein sequence ID" value="UMM39195.1"/>
    <property type="molecule type" value="Genomic_DNA"/>
</dbReference>
<dbReference type="PRINTS" id="PR00252">
    <property type="entry name" value="NRIONCHANNEL"/>
</dbReference>
<keyword evidence="8" id="KW-1185">Reference proteome</keyword>
<feature type="signal peptide" evidence="5">
    <location>
        <begin position="1"/>
        <end position="17"/>
    </location>
</feature>
<dbReference type="InterPro" id="IPR038050">
    <property type="entry name" value="Neuro_actylchol_rec"/>
</dbReference>
<keyword evidence="5" id="KW-0407">Ion channel</keyword>
<comment type="caution">
    <text evidence="5">Lacks conserved residue(s) required for the propagation of feature annotation.</text>
</comment>
<evidence type="ECO:0000256" key="1">
    <source>
        <dbReference type="ARBA" id="ARBA00004141"/>
    </source>
</evidence>
<feature type="transmembrane region" description="Helical" evidence="5">
    <location>
        <begin position="687"/>
        <end position="703"/>
    </location>
</feature>
<proteinExistence type="inferred from homology"/>
<feature type="transmembrane region" description="Helical" evidence="5">
    <location>
        <begin position="760"/>
        <end position="790"/>
    </location>
</feature>
<feature type="chain" id="PRO_5041766316" description="Neurotransmitter-gated ion-channel ligand-binding domain-containing protein" evidence="5">
    <location>
        <begin position="18"/>
        <end position="794"/>
    </location>
</feature>
<feature type="transmembrane region" description="Helical" evidence="5">
    <location>
        <begin position="262"/>
        <end position="284"/>
    </location>
</feature>
<dbReference type="InterPro" id="IPR036719">
    <property type="entry name" value="Neuro-gated_channel_TM_sf"/>
</dbReference>
<feature type="transmembrane region" description="Helical" evidence="5">
    <location>
        <begin position="368"/>
        <end position="401"/>
    </location>
</feature>
<keyword evidence="5" id="KW-0813">Transport</keyword>
<dbReference type="FunFam" id="1.20.58.390:FF:000124">
    <property type="entry name" value="Protein CBG26995"/>
    <property type="match status" value="1"/>
</dbReference>
<comment type="subcellular location">
    <subcellularLocation>
        <location evidence="1">Membrane</location>
        <topology evidence="1">Multi-pass membrane protein</topology>
    </subcellularLocation>
</comment>
<dbReference type="PROSITE" id="PS00236">
    <property type="entry name" value="NEUROTR_ION_CHANNEL"/>
    <property type="match status" value="2"/>
</dbReference>